<protein>
    <submittedName>
        <fullName evidence="2">TonB-dependent receptor plug domain-containing protein</fullName>
    </submittedName>
</protein>
<keyword evidence="3" id="KW-1185">Reference proteome</keyword>
<gene>
    <name evidence="2" type="ORF">MUN86_08080</name>
</gene>
<reference evidence="2" key="1">
    <citation type="submission" date="2022-04" db="EMBL/GenBank/DDBJ databases">
        <title>Hymenobacter sp. isolated from the air.</title>
        <authorList>
            <person name="Won M."/>
            <person name="Lee C.-M."/>
            <person name="Woen H.-Y."/>
            <person name="Kwon S.-W."/>
        </authorList>
    </citation>
    <scope>NUCLEOTIDE SEQUENCE</scope>
    <source>
        <strain evidence="2">5420S-77</strain>
    </source>
</reference>
<evidence type="ECO:0000256" key="1">
    <source>
        <dbReference type="SAM" id="SignalP"/>
    </source>
</evidence>
<organism evidence="2 3">
    <name type="scientific">Hymenobacter volaticus</name>
    <dbReference type="NCBI Taxonomy" id="2932254"/>
    <lineage>
        <taxon>Bacteria</taxon>
        <taxon>Pseudomonadati</taxon>
        <taxon>Bacteroidota</taxon>
        <taxon>Cytophagia</taxon>
        <taxon>Cytophagales</taxon>
        <taxon>Hymenobacteraceae</taxon>
        <taxon>Hymenobacter</taxon>
    </lineage>
</organism>
<feature type="signal peptide" evidence="1">
    <location>
        <begin position="1"/>
        <end position="23"/>
    </location>
</feature>
<dbReference type="EMBL" id="CP095061">
    <property type="protein sequence ID" value="UOQ67802.1"/>
    <property type="molecule type" value="Genomic_DNA"/>
</dbReference>
<sequence>MPFPTNFLVAISLLLVFTQTAHGQLPDDLQVIRAQNPDSISKNLPITCRPIRQTSNEPLHIIDGAPATQEQVYALNPNQIKEINALKGPEATAIYGSLGVKGALIITTKRRFRTNR</sequence>
<evidence type="ECO:0000313" key="3">
    <source>
        <dbReference type="Proteomes" id="UP000830401"/>
    </source>
</evidence>
<feature type="chain" id="PRO_5046446709" evidence="1">
    <location>
        <begin position="24"/>
        <end position="116"/>
    </location>
</feature>
<dbReference type="InterPro" id="IPR037066">
    <property type="entry name" value="Plug_dom_sf"/>
</dbReference>
<dbReference type="Proteomes" id="UP000830401">
    <property type="component" value="Chromosome"/>
</dbReference>
<name>A0ABY4GAA9_9BACT</name>
<proteinExistence type="predicted"/>
<evidence type="ECO:0000313" key="2">
    <source>
        <dbReference type="EMBL" id="UOQ67802.1"/>
    </source>
</evidence>
<dbReference type="Gene3D" id="2.170.130.10">
    <property type="entry name" value="TonB-dependent receptor, plug domain"/>
    <property type="match status" value="1"/>
</dbReference>
<accession>A0ABY4GAA9</accession>
<dbReference type="RefSeq" id="WP_245123926.1">
    <property type="nucleotide sequence ID" value="NZ_CP095061.1"/>
</dbReference>
<keyword evidence="2" id="KW-0675">Receptor</keyword>
<dbReference type="SUPFAM" id="SSF56935">
    <property type="entry name" value="Porins"/>
    <property type="match status" value="1"/>
</dbReference>
<keyword evidence="1" id="KW-0732">Signal</keyword>